<evidence type="ECO:0000256" key="1">
    <source>
        <dbReference type="ARBA" id="ARBA00023002"/>
    </source>
</evidence>
<evidence type="ECO:0000256" key="2">
    <source>
        <dbReference type="SAM" id="MobiDB-lite"/>
    </source>
</evidence>
<dbReference type="InterPro" id="IPR008354">
    <property type="entry name" value="Glc-Fru_OxRdtase_bac"/>
</dbReference>
<keyword evidence="1" id="KW-0560">Oxidoreductase</keyword>
<dbReference type="GO" id="GO:0000166">
    <property type="term" value="F:nucleotide binding"/>
    <property type="evidence" value="ECO:0007669"/>
    <property type="project" value="InterPro"/>
</dbReference>
<feature type="region of interest" description="Disordered" evidence="2">
    <location>
        <begin position="1"/>
        <end position="27"/>
    </location>
</feature>
<dbReference type="EMBL" id="PJRS01000017">
    <property type="protein sequence ID" value="PLR26906.1"/>
    <property type="molecule type" value="Genomic_DNA"/>
</dbReference>
<organism evidence="5 6">
    <name type="scientific">Caulobacter zeae</name>
    <dbReference type="NCBI Taxonomy" id="2055137"/>
    <lineage>
        <taxon>Bacteria</taxon>
        <taxon>Pseudomonadati</taxon>
        <taxon>Pseudomonadota</taxon>
        <taxon>Alphaproteobacteria</taxon>
        <taxon>Caulobacterales</taxon>
        <taxon>Caulobacteraceae</taxon>
        <taxon>Caulobacter</taxon>
    </lineage>
</organism>
<evidence type="ECO:0000259" key="3">
    <source>
        <dbReference type="Pfam" id="PF01408"/>
    </source>
</evidence>
<accession>A0A2N5DLI0</accession>
<evidence type="ECO:0000259" key="4">
    <source>
        <dbReference type="Pfam" id="PF02894"/>
    </source>
</evidence>
<dbReference type="InterPro" id="IPR050463">
    <property type="entry name" value="Gfo/Idh/MocA_oxidrdct_glycsds"/>
</dbReference>
<evidence type="ECO:0000313" key="6">
    <source>
        <dbReference type="Proteomes" id="UP000234479"/>
    </source>
</evidence>
<name>A0A2N5DLI0_9CAUL</name>
<dbReference type="SUPFAM" id="SSF51735">
    <property type="entry name" value="NAD(P)-binding Rossmann-fold domains"/>
    <property type="match status" value="1"/>
</dbReference>
<feature type="domain" description="Gfo/Idh/MocA-like oxidoreductase C-terminal" evidence="4">
    <location>
        <begin position="215"/>
        <end position="406"/>
    </location>
</feature>
<reference evidence="5 6" key="1">
    <citation type="submission" date="2017-12" db="EMBL/GenBank/DDBJ databases">
        <title>The genome sequence of Caulobacter sp. 410.</title>
        <authorList>
            <person name="Gao J."/>
            <person name="Mao X."/>
            <person name="Sun J."/>
        </authorList>
    </citation>
    <scope>NUCLEOTIDE SEQUENCE [LARGE SCALE GENOMIC DNA]</scope>
    <source>
        <strain evidence="5 6">410</strain>
    </source>
</reference>
<keyword evidence="6" id="KW-1185">Reference proteome</keyword>
<sequence length="406" mass="43681">MRFRRGRQDAVPDRRQDPGAGAPEDDRTGLVAMQGEAGLMNKRTFMQVGLAAGAMAATAPAAALAQAKAEGRKLGYAMLGLGYYATQIIMPRFAECEHSKLTALVSGTPDKLAKYGAQYGVPEKSRYSYETFDRIIDDPTVDIVYVVTPNSLHRTFTERAAKAGKHVMCEKPMATSVADCEAMIAACKAAGRKLMIGYRSRFEPHNLDAIALARGGALGPVATIVADHGWTASDPGMWRVKKALSGGGSLMDIGIYSLNAARYLTGEEPIAVNAMESTDRSNPVFAEVEDTINFQLLFPSGATANCVSTYSANCNRYRVSGPKGWVEIDPATSYGGQAMRANLDGQAKPRNPPPVKKSQFAGQLDHLSECILTGRDPIVPGEEGLKDLRIIEAIYKAAREGRTVKL</sequence>
<protein>
    <submittedName>
        <fullName evidence="5">Glucose-fructose oxidoreductase</fullName>
    </submittedName>
</protein>
<evidence type="ECO:0000313" key="5">
    <source>
        <dbReference type="EMBL" id="PLR26906.1"/>
    </source>
</evidence>
<dbReference type="PANTHER" id="PTHR43818:SF11">
    <property type="entry name" value="BCDNA.GH03377"/>
    <property type="match status" value="1"/>
</dbReference>
<feature type="compositionally biased region" description="Basic and acidic residues" evidence="2">
    <location>
        <begin position="1"/>
        <end position="17"/>
    </location>
</feature>
<feature type="domain" description="Gfo/Idh/MocA-like oxidoreductase N-terminal" evidence="3">
    <location>
        <begin position="75"/>
        <end position="198"/>
    </location>
</feature>
<dbReference type="InterPro" id="IPR036291">
    <property type="entry name" value="NAD(P)-bd_dom_sf"/>
</dbReference>
<dbReference type="InterPro" id="IPR006311">
    <property type="entry name" value="TAT_signal"/>
</dbReference>
<dbReference type="Gene3D" id="3.40.50.720">
    <property type="entry name" value="NAD(P)-binding Rossmann-like Domain"/>
    <property type="match status" value="1"/>
</dbReference>
<dbReference type="SUPFAM" id="SSF55347">
    <property type="entry name" value="Glyceraldehyde-3-phosphate dehydrogenase-like, C-terminal domain"/>
    <property type="match status" value="1"/>
</dbReference>
<dbReference type="GO" id="GO:0016491">
    <property type="term" value="F:oxidoreductase activity"/>
    <property type="evidence" value="ECO:0007669"/>
    <property type="project" value="UniProtKB-KW"/>
</dbReference>
<comment type="caution">
    <text evidence="5">The sequence shown here is derived from an EMBL/GenBank/DDBJ whole genome shotgun (WGS) entry which is preliminary data.</text>
</comment>
<proteinExistence type="predicted"/>
<dbReference type="PROSITE" id="PS51318">
    <property type="entry name" value="TAT"/>
    <property type="match status" value="1"/>
</dbReference>
<dbReference type="Pfam" id="PF01408">
    <property type="entry name" value="GFO_IDH_MocA"/>
    <property type="match status" value="1"/>
</dbReference>
<dbReference type="OrthoDB" id="9792935at2"/>
<dbReference type="AlphaFoldDB" id="A0A2N5DLI0"/>
<dbReference type="Gene3D" id="3.30.360.10">
    <property type="entry name" value="Dihydrodipicolinate Reductase, domain 2"/>
    <property type="match status" value="1"/>
</dbReference>
<dbReference type="Pfam" id="PF02894">
    <property type="entry name" value="GFO_IDH_MocA_C"/>
    <property type="match status" value="1"/>
</dbReference>
<dbReference type="RefSeq" id="WP_101717681.1">
    <property type="nucleotide sequence ID" value="NZ_PJRS01000017.1"/>
</dbReference>
<dbReference type="Proteomes" id="UP000234479">
    <property type="component" value="Unassembled WGS sequence"/>
</dbReference>
<dbReference type="InterPro" id="IPR000683">
    <property type="entry name" value="Gfo/Idh/MocA-like_OxRdtase_N"/>
</dbReference>
<gene>
    <name evidence="5" type="ORF">SGCZBJ_08860</name>
</gene>
<dbReference type="PRINTS" id="PR01775">
    <property type="entry name" value="GLFROXRDTASE"/>
</dbReference>
<dbReference type="PANTHER" id="PTHR43818">
    <property type="entry name" value="BCDNA.GH03377"/>
    <property type="match status" value="1"/>
</dbReference>
<dbReference type="InterPro" id="IPR004104">
    <property type="entry name" value="Gfo/Idh/MocA-like_OxRdtase_C"/>
</dbReference>